<dbReference type="Proteomes" id="UP001385951">
    <property type="component" value="Unassembled WGS sequence"/>
</dbReference>
<proteinExistence type="predicted"/>
<sequence length="193" mass="22412">MSAYGRTAELYDFTVIIPDCGQTDYTGEFNALQCVLDDCGPNLCSFDLFIDIDSKDFNPPPLYLRENSELEDITYKVVGVPMLQYVVEQLRTLDESTAVSQLAIDYCSNGKPSEPIWMLLDRITENKAMFPLNGRLAVAYHENDSKEEREHNVEKWCQETLPRCMPSLWQRDALIWEDWLWEDPTYSSFLNRD</sequence>
<comment type="caution">
    <text evidence="1">The sequence shown here is derived from an EMBL/GenBank/DDBJ whole genome shotgun (WGS) entry which is preliminary data.</text>
</comment>
<evidence type="ECO:0000313" key="2">
    <source>
        <dbReference type="Proteomes" id="UP001385951"/>
    </source>
</evidence>
<keyword evidence="2" id="KW-1185">Reference proteome</keyword>
<gene>
    <name evidence="1" type="ORF">QCA50_007290</name>
</gene>
<dbReference type="AlphaFoldDB" id="A0AAW0G771"/>
<organism evidence="1 2">
    <name type="scientific">Cerrena zonata</name>
    <dbReference type="NCBI Taxonomy" id="2478898"/>
    <lineage>
        <taxon>Eukaryota</taxon>
        <taxon>Fungi</taxon>
        <taxon>Dikarya</taxon>
        <taxon>Basidiomycota</taxon>
        <taxon>Agaricomycotina</taxon>
        <taxon>Agaricomycetes</taxon>
        <taxon>Polyporales</taxon>
        <taxon>Cerrenaceae</taxon>
        <taxon>Cerrena</taxon>
    </lineage>
</organism>
<protein>
    <submittedName>
        <fullName evidence="1">Uncharacterized protein</fullName>
    </submittedName>
</protein>
<dbReference type="EMBL" id="JASBNA010000008">
    <property type="protein sequence ID" value="KAK7689498.1"/>
    <property type="molecule type" value="Genomic_DNA"/>
</dbReference>
<reference evidence="1 2" key="1">
    <citation type="submission" date="2022-09" db="EMBL/GenBank/DDBJ databases">
        <authorList>
            <person name="Palmer J.M."/>
        </authorList>
    </citation>
    <scope>NUCLEOTIDE SEQUENCE [LARGE SCALE GENOMIC DNA]</scope>
    <source>
        <strain evidence="1 2">DSM 7382</strain>
    </source>
</reference>
<evidence type="ECO:0000313" key="1">
    <source>
        <dbReference type="EMBL" id="KAK7689498.1"/>
    </source>
</evidence>
<name>A0AAW0G771_9APHY</name>
<accession>A0AAW0G771</accession>